<dbReference type="AlphaFoldDB" id="A0A5J4NZR6"/>
<keyword evidence="2 6" id="KW-0812">Transmembrane</keyword>
<evidence type="ECO:0000256" key="4">
    <source>
        <dbReference type="ARBA" id="ARBA00023136"/>
    </source>
</evidence>
<reference evidence="8 9" key="1">
    <citation type="journal article" date="2019" name="Gigascience">
        <title>Whole-genome sequence of the oriental lung fluke Paragonimus westermani.</title>
        <authorList>
            <person name="Oey H."/>
            <person name="Zakrzewski M."/>
            <person name="Narain K."/>
            <person name="Devi K.R."/>
            <person name="Agatsuma T."/>
            <person name="Nawaratna S."/>
            <person name="Gobert G.N."/>
            <person name="Jones M.K."/>
            <person name="Ragan M.A."/>
            <person name="McManus D.P."/>
            <person name="Krause L."/>
        </authorList>
    </citation>
    <scope>NUCLEOTIDE SEQUENCE [LARGE SCALE GENOMIC DNA]</scope>
    <source>
        <strain evidence="8 9">IND2009</strain>
    </source>
</reference>
<dbReference type="InterPro" id="IPR020846">
    <property type="entry name" value="MFS_dom"/>
</dbReference>
<feature type="transmembrane region" description="Helical" evidence="6">
    <location>
        <begin position="269"/>
        <end position="291"/>
    </location>
</feature>
<keyword evidence="9" id="KW-1185">Reference proteome</keyword>
<dbReference type="EMBL" id="QNGE01000293">
    <property type="protein sequence ID" value="KAA3681043.1"/>
    <property type="molecule type" value="Genomic_DNA"/>
</dbReference>
<comment type="subcellular location">
    <subcellularLocation>
        <location evidence="1">Membrane</location>
        <topology evidence="1">Multi-pass membrane protein</topology>
    </subcellularLocation>
</comment>
<evidence type="ECO:0000256" key="5">
    <source>
        <dbReference type="SAM" id="MobiDB-lite"/>
    </source>
</evidence>
<sequence>MAVGNDAVPAVNFVQNEDTSITQLGLMDSTNETYRAIDASVDKINVDELLNNQVGACGLWQWMIVILCVLSSPSMATLPVFVNAVPSVRCRMEPEVEQMFLERNATFEQASALIGPEHGCARYLMNWTDPSIIVGLLDSRHFRNITQLEKCPHGYVYRSKQYQYTSTIVAEFDLVCDKEWIQPIGTFTFMFGMVVGYIIGGWCGDKYGRRPTALVFAILELIAAVGVSSAWDHHTFNVTRALAGLTNTGKASIVRILPLELTLAKYRGYFSSLITIGVLCFHRVLLAGLAYFIPNWRWLNAAGMLPAVLCLLYFFLLPESPRWLNSQRRPKDALKVLQAGQKINQLCRRNEQKRFELDMYLQKCPMHAQGTRGPAVSKRTFRFPCGNICRSLKPYLLNFEFMKALVLSTLVNNAQFLSLFGILLYGRVIKDHVYLVTLTNSLNSLPGPIIASVVYRVCRFRRMPLMVCFGLALVCLLTGGLYTLIVQPTRDIVLNVCCNCALVLYSAAMVMLAIYVAELFPSAVRTLATGIAAGLGRLGSSVSTFVNQLDTKVKHGTPIMVYAAAVALQMLLLLFLRDTSGENLQDFEEKSNHVQVTEESEKNHLSSTVDQSHVVRL</sequence>
<feature type="transmembrane region" description="Helical" evidence="6">
    <location>
        <begin position="298"/>
        <end position="316"/>
    </location>
</feature>
<dbReference type="SUPFAM" id="SSF103473">
    <property type="entry name" value="MFS general substrate transporter"/>
    <property type="match status" value="1"/>
</dbReference>
<organism evidence="8 9">
    <name type="scientific">Paragonimus westermani</name>
    <dbReference type="NCBI Taxonomy" id="34504"/>
    <lineage>
        <taxon>Eukaryota</taxon>
        <taxon>Metazoa</taxon>
        <taxon>Spiralia</taxon>
        <taxon>Lophotrochozoa</taxon>
        <taxon>Platyhelminthes</taxon>
        <taxon>Trematoda</taxon>
        <taxon>Digenea</taxon>
        <taxon>Plagiorchiida</taxon>
        <taxon>Troglotremata</taxon>
        <taxon>Troglotrematidae</taxon>
        <taxon>Paragonimus</taxon>
    </lineage>
</organism>
<dbReference type="GO" id="GO:0022857">
    <property type="term" value="F:transmembrane transporter activity"/>
    <property type="evidence" value="ECO:0007669"/>
    <property type="project" value="InterPro"/>
</dbReference>
<evidence type="ECO:0000256" key="2">
    <source>
        <dbReference type="ARBA" id="ARBA00022692"/>
    </source>
</evidence>
<dbReference type="Gene3D" id="1.20.1250.20">
    <property type="entry name" value="MFS general substrate transporter like domains"/>
    <property type="match status" value="1"/>
</dbReference>
<protein>
    <submittedName>
        <fullName evidence="8">MFS transporter, OCT family, solute carrier family 22 (Organic cation transporter), member 4/5</fullName>
    </submittedName>
</protein>
<dbReference type="PROSITE" id="PS50850">
    <property type="entry name" value="MFS"/>
    <property type="match status" value="1"/>
</dbReference>
<feature type="region of interest" description="Disordered" evidence="5">
    <location>
        <begin position="595"/>
        <end position="617"/>
    </location>
</feature>
<feature type="transmembrane region" description="Helical" evidence="6">
    <location>
        <begin position="212"/>
        <end position="231"/>
    </location>
</feature>
<feature type="transmembrane region" description="Helical" evidence="6">
    <location>
        <begin position="492"/>
        <end position="517"/>
    </location>
</feature>
<dbReference type="InterPro" id="IPR005828">
    <property type="entry name" value="MFS_sugar_transport-like"/>
</dbReference>
<keyword evidence="4 6" id="KW-0472">Membrane</keyword>
<feature type="transmembrane region" description="Helical" evidence="6">
    <location>
        <begin position="180"/>
        <end position="200"/>
    </location>
</feature>
<dbReference type="Proteomes" id="UP000324629">
    <property type="component" value="Unassembled WGS sequence"/>
</dbReference>
<feature type="transmembrane region" description="Helical" evidence="6">
    <location>
        <begin position="404"/>
        <end position="426"/>
    </location>
</feature>
<dbReference type="GO" id="GO:0016020">
    <property type="term" value="C:membrane"/>
    <property type="evidence" value="ECO:0007669"/>
    <property type="project" value="UniProtKB-SubCell"/>
</dbReference>
<accession>A0A5J4NZR6</accession>
<evidence type="ECO:0000313" key="8">
    <source>
        <dbReference type="EMBL" id="KAA3681043.1"/>
    </source>
</evidence>
<evidence type="ECO:0000256" key="6">
    <source>
        <dbReference type="SAM" id="Phobius"/>
    </source>
</evidence>
<name>A0A5J4NZR6_9TREM</name>
<gene>
    <name evidence="8" type="ORF">DEA37_0001662</name>
</gene>
<evidence type="ECO:0000256" key="1">
    <source>
        <dbReference type="ARBA" id="ARBA00004141"/>
    </source>
</evidence>
<keyword evidence="3 6" id="KW-1133">Transmembrane helix</keyword>
<evidence type="ECO:0000313" key="9">
    <source>
        <dbReference type="Proteomes" id="UP000324629"/>
    </source>
</evidence>
<comment type="caution">
    <text evidence="8">The sequence shown here is derived from an EMBL/GenBank/DDBJ whole genome shotgun (WGS) entry which is preliminary data.</text>
</comment>
<dbReference type="InterPro" id="IPR036259">
    <property type="entry name" value="MFS_trans_sf"/>
</dbReference>
<dbReference type="Pfam" id="PF00083">
    <property type="entry name" value="Sugar_tr"/>
    <property type="match status" value="1"/>
</dbReference>
<evidence type="ECO:0000259" key="7">
    <source>
        <dbReference type="PROSITE" id="PS50850"/>
    </source>
</evidence>
<feature type="domain" description="Major facilitator superfamily (MFS) profile" evidence="7">
    <location>
        <begin position="124"/>
        <end position="581"/>
    </location>
</feature>
<feature type="transmembrane region" description="Helical" evidence="6">
    <location>
        <begin position="463"/>
        <end position="485"/>
    </location>
</feature>
<evidence type="ECO:0000256" key="3">
    <source>
        <dbReference type="ARBA" id="ARBA00022989"/>
    </source>
</evidence>
<feature type="transmembrane region" description="Helical" evidence="6">
    <location>
        <begin position="559"/>
        <end position="576"/>
    </location>
</feature>
<proteinExistence type="predicted"/>
<dbReference type="PANTHER" id="PTHR24064">
    <property type="entry name" value="SOLUTE CARRIER FAMILY 22 MEMBER"/>
    <property type="match status" value="1"/>
</dbReference>